<dbReference type="Proteomes" id="UP000194221">
    <property type="component" value="Unassembled WGS sequence"/>
</dbReference>
<evidence type="ECO:0000313" key="2">
    <source>
        <dbReference type="Proteomes" id="UP000194221"/>
    </source>
</evidence>
<evidence type="ECO:0000313" key="1">
    <source>
        <dbReference type="EMBL" id="OSY88057.1"/>
    </source>
</evidence>
<comment type="caution">
    <text evidence="1">The sequence shown here is derived from an EMBL/GenBank/DDBJ whole genome shotgun (WGS) entry which is preliminary data.</text>
</comment>
<protein>
    <recommendedName>
        <fullName evidence="3">Lipoprotein</fullName>
    </recommendedName>
</protein>
<name>A0A1Y2PE29_9FLAO</name>
<reference evidence="1 2" key="1">
    <citation type="submission" date="2015-03" db="EMBL/GenBank/DDBJ databases">
        <title>Genome sequence of Tenacibaculum sp. S2-2, isolated from intestinal microbiota of sea cucumber, Apostichopus japonicas.</title>
        <authorList>
            <person name="Shao Z."/>
            <person name="Wang L."/>
            <person name="Li X."/>
        </authorList>
    </citation>
    <scope>NUCLEOTIDE SEQUENCE [LARGE SCALE GENOMIC DNA]</scope>
    <source>
        <strain evidence="1 2">S2-2</strain>
    </source>
</reference>
<proteinExistence type="predicted"/>
<dbReference type="InParanoid" id="A0A1Y2PE29"/>
<organism evidence="1 2">
    <name type="scientific">Tenacibaculum holothuriorum</name>
    <dbReference type="NCBI Taxonomy" id="1635173"/>
    <lineage>
        <taxon>Bacteria</taxon>
        <taxon>Pseudomonadati</taxon>
        <taxon>Bacteroidota</taxon>
        <taxon>Flavobacteriia</taxon>
        <taxon>Flavobacteriales</taxon>
        <taxon>Flavobacteriaceae</taxon>
        <taxon>Tenacibaculum</taxon>
    </lineage>
</organism>
<sequence length="273" mass="32439">MKMKRITYIIILVLVIISCKSNYSLKKTNIDLDAYTNSKYKNGIIISALNKENNFYSLFYAEIKDKSYFKKLIKFNLKNREDFHNISNGIYLPISNEFYFTSNNKKSGNLELYKCEIDNFNLLNPTLVNLELEKFSYGHSTFFTNGLNMIIASKESEKIKLKLYTRPSFEENWIFKRNLDELNTGKYNYHPILINDTKIVYSQKNKNKIDLYFSLLNESNYWSTPQKIKNLIDSREKINYVLTTENTGYFTSKKTKKNKSEEIDEIYYFELKK</sequence>
<gene>
    <name evidence="1" type="ORF">WH52_08495</name>
</gene>
<accession>A0A1Y2PE29</accession>
<dbReference type="EMBL" id="LAPZ01000005">
    <property type="protein sequence ID" value="OSY88057.1"/>
    <property type="molecule type" value="Genomic_DNA"/>
</dbReference>
<keyword evidence="2" id="KW-1185">Reference proteome</keyword>
<dbReference type="AlphaFoldDB" id="A0A1Y2PE29"/>
<dbReference type="PROSITE" id="PS51257">
    <property type="entry name" value="PROKAR_LIPOPROTEIN"/>
    <property type="match status" value="1"/>
</dbReference>
<evidence type="ECO:0008006" key="3">
    <source>
        <dbReference type="Google" id="ProtNLM"/>
    </source>
</evidence>